<organism evidence="7 8">
    <name type="scientific">Granulicella arctica</name>
    <dbReference type="NCBI Taxonomy" id="940613"/>
    <lineage>
        <taxon>Bacteria</taxon>
        <taxon>Pseudomonadati</taxon>
        <taxon>Acidobacteriota</taxon>
        <taxon>Terriglobia</taxon>
        <taxon>Terriglobales</taxon>
        <taxon>Acidobacteriaceae</taxon>
        <taxon>Granulicella</taxon>
    </lineage>
</organism>
<evidence type="ECO:0000259" key="6">
    <source>
        <dbReference type="Pfam" id="PF07730"/>
    </source>
</evidence>
<feature type="transmembrane region" description="Helical" evidence="4">
    <location>
        <begin position="149"/>
        <end position="167"/>
    </location>
</feature>
<feature type="transmembrane region" description="Helical" evidence="4">
    <location>
        <begin position="126"/>
        <end position="143"/>
    </location>
</feature>
<evidence type="ECO:0000256" key="4">
    <source>
        <dbReference type="SAM" id="Phobius"/>
    </source>
</evidence>
<protein>
    <submittedName>
        <fullName evidence="7">Two-component system sensor histidine kinase DesK</fullName>
        <ecNumber evidence="7">2.7.13.3</ecNumber>
    </submittedName>
</protein>
<dbReference type="Pfam" id="PF07730">
    <property type="entry name" value="HisKA_3"/>
    <property type="match status" value="1"/>
</dbReference>
<dbReference type="AlphaFoldDB" id="A0A7Y9THT5"/>
<keyword evidence="8" id="KW-1185">Reference proteome</keyword>
<feature type="transmembrane region" description="Helical" evidence="4">
    <location>
        <begin position="57"/>
        <end position="75"/>
    </location>
</feature>
<dbReference type="PANTHER" id="PTHR24421">
    <property type="entry name" value="NITRATE/NITRITE SENSOR PROTEIN NARX-RELATED"/>
    <property type="match status" value="1"/>
</dbReference>
<comment type="caution">
    <text evidence="7">The sequence shown here is derived from an EMBL/GenBank/DDBJ whole genome shotgun (WGS) entry which is preliminary data.</text>
</comment>
<dbReference type="InterPro" id="IPR036890">
    <property type="entry name" value="HATPase_C_sf"/>
</dbReference>
<keyword evidence="4" id="KW-0812">Transmembrane</keyword>
<reference evidence="7 8" key="1">
    <citation type="submission" date="2020-07" db="EMBL/GenBank/DDBJ databases">
        <title>Genomic Encyclopedia of Type Strains, Phase IV (KMG-V): Genome sequencing to study the core and pangenomes of soil and plant-associated prokaryotes.</title>
        <authorList>
            <person name="Whitman W."/>
        </authorList>
    </citation>
    <scope>NUCLEOTIDE SEQUENCE [LARGE SCALE GENOMIC DNA]</scope>
    <source>
        <strain evidence="7 8">X4EP2</strain>
    </source>
</reference>
<dbReference type="CDD" id="cd16917">
    <property type="entry name" value="HATPase_UhpB-NarQ-NarX-like"/>
    <property type="match status" value="1"/>
</dbReference>
<dbReference type="GO" id="GO:0016020">
    <property type="term" value="C:membrane"/>
    <property type="evidence" value="ECO:0007669"/>
    <property type="project" value="InterPro"/>
</dbReference>
<gene>
    <name evidence="7" type="ORF">HDF17_002550</name>
</gene>
<dbReference type="Gene3D" id="3.30.565.10">
    <property type="entry name" value="Histidine kinase-like ATPase, C-terminal domain"/>
    <property type="match status" value="1"/>
</dbReference>
<keyword evidence="3" id="KW-0902">Two-component regulatory system</keyword>
<keyword evidence="2 7" id="KW-0418">Kinase</keyword>
<sequence length="393" mass="44346">MGDSEPKFRSQGLFEVETDLFHSRQEFARGRTILRWVGLMYSADFFIFPYFRHSMSVWIAFALFYAAFLVLYFVVVELRGRRQQIAFALFFLLGFLYYPFNRHAAGAFVYPFAIMAFFVRRLRTLFLVLTVQMVGIVLETWYFDLSMEKAESVLFFSVVIGLCNFAYSQQARANFLLEQANAEIEYLSQEAERERIARDLHDLLGHTLTVITVKLDLARRLLSRDSAQALHEIIESEQTARKALADVREAVVGYRAEGLTAEIARARRTLLSADVQLTTSIAPVALSPVQVNVLCLALREAVTNIVRHAHASACHMELSEVDAQIYLTVGDNGNGGTLREGNGLLGMRERLHAVSGTVKLSSSTKDGTRLVLALPICLDARLRPQSMREVESV</sequence>
<dbReference type="Gene3D" id="1.20.5.1930">
    <property type="match status" value="1"/>
</dbReference>
<evidence type="ECO:0000313" key="7">
    <source>
        <dbReference type="EMBL" id="NYF80230.1"/>
    </source>
</evidence>
<dbReference type="RefSeq" id="WP_179491484.1">
    <property type="nucleotide sequence ID" value="NZ_JACCCW010000002.1"/>
</dbReference>
<evidence type="ECO:0000313" key="8">
    <source>
        <dbReference type="Proteomes" id="UP000589520"/>
    </source>
</evidence>
<evidence type="ECO:0000256" key="2">
    <source>
        <dbReference type="ARBA" id="ARBA00022777"/>
    </source>
</evidence>
<dbReference type="InterPro" id="IPR011712">
    <property type="entry name" value="Sig_transdc_His_kin_sub3_dim/P"/>
</dbReference>
<proteinExistence type="predicted"/>
<dbReference type="EC" id="2.7.13.3" evidence="7"/>
<evidence type="ECO:0000256" key="3">
    <source>
        <dbReference type="ARBA" id="ARBA00023012"/>
    </source>
</evidence>
<dbReference type="PANTHER" id="PTHR24421:SF63">
    <property type="entry name" value="SENSOR HISTIDINE KINASE DESK"/>
    <property type="match status" value="1"/>
</dbReference>
<feature type="transmembrane region" description="Helical" evidence="4">
    <location>
        <begin position="82"/>
        <end position="98"/>
    </location>
</feature>
<keyword evidence="4" id="KW-1133">Transmembrane helix</keyword>
<dbReference type="SUPFAM" id="SSF55874">
    <property type="entry name" value="ATPase domain of HSP90 chaperone/DNA topoisomerase II/histidine kinase"/>
    <property type="match status" value="1"/>
</dbReference>
<dbReference type="InterPro" id="IPR003594">
    <property type="entry name" value="HATPase_dom"/>
</dbReference>
<feature type="domain" description="Histidine kinase/HSP90-like ATPase" evidence="5">
    <location>
        <begin position="294"/>
        <end position="375"/>
    </location>
</feature>
<keyword evidence="4" id="KW-0472">Membrane</keyword>
<feature type="transmembrane region" description="Helical" evidence="4">
    <location>
        <begin position="33"/>
        <end position="51"/>
    </location>
</feature>
<dbReference type="EMBL" id="JACCCW010000002">
    <property type="protein sequence ID" value="NYF80230.1"/>
    <property type="molecule type" value="Genomic_DNA"/>
</dbReference>
<accession>A0A7Y9THT5</accession>
<feature type="domain" description="Signal transduction histidine kinase subgroup 3 dimerisation and phosphoacceptor" evidence="6">
    <location>
        <begin position="192"/>
        <end position="257"/>
    </location>
</feature>
<keyword evidence="1 7" id="KW-0808">Transferase</keyword>
<dbReference type="InterPro" id="IPR050482">
    <property type="entry name" value="Sensor_HK_TwoCompSys"/>
</dbReference>
<evidence type="ECO:0000259" key="5">
    <source>
        <dbReference type="Pfam" id="PF02518"/>
    </source>
</evidence>
<dbReference type="GO" id="GO:0046983">
    <property type="term" value="F:protein dimerization activity"/>
    <property type="evidence" value="ECO:0007669"/>
    <property type="project" value="InterPro"/>
</dbReference>
<name>A0A7Y9THT5_9BACT</name>
<dbReference type="Pfam" id="PF02518">
    <property type="entry name" value="HATPase_c"/>
    <property type="match status" value="1"/>
</dbReference>
<dbReference type="GO" id="GO:0000155">
    <property type="term" value="F:phosphorelay sensor kinase activity"/>
    <property type="evidence" value="ECO:0007669"/>
    <property type="project" value="InterPro"/>
</dbReference>
<evidence type="ECO:0000256" key="1">
    <source>
        <dbReference type="ARBA" id="ARBA00022679"/>
    </source>
</evidence>
<dbReference type="Proteomes" id="UP000589520">
    <property type="component" value="Unassembled WGS sequence"/>
</dbReference>